<protein>
    <submittedName>
        <fullName evidence="1">4-deoxy-L-threo-5-hexosulose-uronate ketol-isomerase 1</fullName>
    </submittedName>
</protein>
<evidence type="ECO:0000313" key="2">
    <source>
        <dbReference type="Proteomes" id="UP000032142"/>
    </source>
</evidence>
<organism evidence="1 2">
    <name type="scientific">Gossypium arboreum</name>
    <name type="common">Tree cotton</name>
    <name type="synonym">Gossypium nanking</name>
    <dbReference type="NCBI Taxonomy" id="29729"/>
    <lineage>
        <taxon>Eukaryota</taxon>
        <taxon>Viridiplantae</taxon>
        <taxon>Streptophyta</taxon>
        <taxon>Embryophyta</taxon>
        <taxon>Tracheophyta</taxon>
        <taxon>Spermatophyta</taxon>
        <taxon>Magnoliopsida</taxon>
        <taxon>eudicotyledons</taxon>
        <taxon>Gunneridae</taxon>
        <taxon>Pentapetalae</taxon>
        <taxon>rosids</taxon>
        <taxon>malvids</taxon>
        <taxon>Malvales</taxon>
        <taxon>Malvaceae</taxon>
        <taxon>Malvoideae</taxon>
        <taxon>Gossypium</taxon>
    </lineage>
</organism>
<dbReference type="AlphaFoldDB" id="A0A0B0MGN8"/>
<dbReference type="Proteomes" id="UP000032142">
    <property type="component" value="Unassembled WGS sequence"/>
</dbReference>
<sequence>MYIHVPSRNNFILILIVAIPNEPLGIIILDTRETLHTRCHISINGPAHTSCQSSIATRCCSHKLSSNCNICQYTQPLVGRTGPEPGSHNIIP</sequence>
<reference evidence="2" key="1">
    <citation type="submission" date="2014-09" db="EMBL/GenBank/DDBJ databases">
        <authorList>
            <person name="Mudge J."/>
            <person name="Ramaraj T."/>
            <person name="Lindquist I.E."/>
            <person name="Bharti A.K."/>
            <person name="Sundararajan A."/>
            <person name="Cameron C.T."/>
            <person name="Woodward J.E."/>
            <person name="May G.D."/>
            <person name="Brubaker C."/>
            <person name="Broadhvest J."/>
            <person name="Wilkins T.A."/>
        </authorList>
    </citation>
    <scope>NUCLEOTIDE SEQUENCE</scope>
    <source>
        <strain evidence="2">cv. AKA8401</strain>
    </source>
</reference>
<comment type="caution">
    <text evidence="1">The sequence shown here is derived from an EMBL/GenBank/DDBJ whole genome shotgun (WGS) entry which is preliminary data.</text>
</comment>
<evidence type="ECO:0000313" key="1">
    <source>
        <dbReference type="EMBL" id="KHF98080.1"/>
    </source>
</evidence>
<dbReference type="GO" id="GO:0016853">
    <property type="term" value="F:isomerase activity"/>
    <property type="evidence" value="ECO:0007669"/>
    <property type="project" value="UniProtKB-KW"/>
</dbReference>
<dbReference type="EMBL" id="JRRC01027335">
    <property type="protein sequence ID" value="KHF98080.1"/>
    <property type="molecule type" value="Genomic_DNA"/>
</dbReference>
<name>A0A0B0MGN8_GOSAR</name>
<keyword evidence="2" id="KW-1185">Reference proteome</keyword>
<keyword evidence="1" id="KW-0413">Isomerase</keyword>
<proteinExistence type="predicted"/>
<accession>A0A0B0MGN8</accession>
<gene>
    <name evidence="1" type="ORF">F383_37272</name>
</gene>